<dbReference type="EMBL" id="CP002021">
    <property type="protein sequence ID" value="ADG29805.1"/>
    <property type="molecule type" value="Genomic_DNA"/>
</dbReference>
<gene>
    <name evidence="1" type="ordered locus">Tint_0395</name>
</gene>
<accession>D5X4Y1</accession>
<proteinExistence type="predicted"/>
<dbReference type="AlphaFoldDB" id="D5X4Y1"/>
<reference evidence="1" key="1">
    <citation type="submission" date="2010-04" db="EMBL/GenBank/DDBJ databases">
        <title>Complete sequence of Thiomonas intermedia K12.</title>
        <authorList>
            <consortium name="US DOE Joint Genome Institute"/>
            <person name="Lucas S."/>
            <person name="Copeland A."/>
            <person name="Lapidus A."/>
            <person name="Cheng J.-F."/>
            <person name="Bruce D."/>
            <person name="Goodwin L."/>
            <person name="Pitluck S."/>
            <person name="Davenport K."/>
            <person name="Detter J.C."/>
            <person name="Han C."/>
            <person name="Tapia R."/>
            <person name="Land M."/>
            <person name="Hauser L."/>
            <person name="Kyrpides N."/>
            <person name="Ovchinnikova G."/>
            <person name="Kerfeld C.A."/>
            <person name="Cannon G.C."/>
            <person name="Heinhorst S."/>
            <person name="Woyke T."/>
        </authorList>
    </citation>
    <scope>NUCLEOTIDE SEQUENCE [LARGE SCALE GENOMIC DNA]</scope>
    <source>
        <strain evidence="1">K12</strain>
    </source>
</reference>
<dbReference type="BioCyc" id="TINT75379:TINT_RS01995-MONOMER"/>
<name>D5X4Y1_THIK1</name>
<dbReference type="KEGG" id="tin:Tint_0395"/>
<dbReference type="HOGENOM" id="CLU_2036992_0_0_4"/>
<dbReference type="STRING" id="75379.Tint_0395"/>
<evidence type="ECO:0000313" key="1">
    <source>
        <dbReference type="EMBL" id="ADG29805.1"/>
    </source>
</evidence>
<organism evidence="1">
    <name type="scientific">Thiomonas intermedia (strain K12)</name>
    <name type="common">Thiobacillus intermedius</name>
    <dbReference type="NCBI Taxonomy" id="75379"/>
    <lineage>
        <taxon>Bacteria</taxon>
        <taxon>Pseudomonadati</taxon>
        <taxon>Pseudomonadota</taxon>
        <taxon>Betaproteobacteria</taxon>
        <taxon>Burkholderiales</taxon>
        <taxon>Thiomonas</taxon>
    </lineage>
</organism>
<sequence length="121" mass="12942">MNTAHPDAARQARIAALRAAVAREQRHGSQDLPAALQADLQGLRAAGLDFTILPGEPTPKPAPRPARTITAAEVAGLDARDPMRTLHQYQRAYAALGKSVPVGIVENLRAAARDQALRRQP</sequence>
<protein>
    <submittedName>
        <fullName evidence="1">Uncharacterized protein</fullName>
    </submittedName>
</protein>